<dbReference type="EC" id="2.1.1.2" evidence="1"/>
<keyword evidence="2" id="KW-1185">Reference proteome</keyword>
<keyword evidence="1" id="KW-0489">Methyltransferase</keyword>
<name>A0ACC3MHP1_9PEZI</name>
<protein>
    <submittedName>
        <fullName evidence="1">tRNA (Adenine-N(1)-)-methyltransferase catalytic subunit trm61</fullName>
        <ecNumber evidence="1">2.1.1.2</ecNumber>
    </submittedName>
</protein>
<accession>A0ACC3MHP1</accession>
<reference evidence="1" key="1">
    <citation type="submission" date="2023-07" db="EMBL/GenBank/DDBJ databases">
        <title>Black Yeasts Isolated from many extreme environments.</title>
        <authorList>
            <person name="Coleine C."/>
            <person name="Stajich J.E."/>
            <person name="Selbmann L."/>
        </authorList>
    </citation>
    <scope>NUCLEOTIDE SEQUENCE</scope>
    <source>
        <strain evidence="1">CCFEE 5714</strain>
    </source>
</reference>
<organism evidence="1 2">
    <name type="scientific">Vermiconidia calcicola</name>
    <dbReference type="NCBI Taxonomy" id="1690605"/>
    <lineage>
        <taxon>Eukaryota</taxon>
        <taxon>Fungi</taxon>
        <taxon>Dikarya</taxon>
        <taxon>Ascomycota</taxon>
        <taxon>Pezizomycotina</taxon>
        <taxon>Dothideomycetes</taxon>
        <taxon>Dothideomycetidae</taxon>
        <taxon>Mycosphaerellales</taxon>
        <taxon>Extremaceae</taxon>
        <taxon>Vermiconidia</taxon>
    </lineage>
</organism>
<gene>
    <name evidence="1" type="primary">TRM61_2</name>
    <name evidence="1" type="ORF">LTR37_019251</name>
</gene>
<comment type="caution">
    <text evidence="1">The sequence shown here is derived from an EMBL/GenBank/DDBJ whole genome shotgun (WGS) entry which is preliminary data.</text>
</comment>
<dbReference type="EMBL" id="JAUTXU010000292">
    <property type="protein sequence ID" value="KAK3686999.1"/>
    <property type="molecule type" value="Genomic_DNA"/>
</dbReference>
<evidence type="ECO:0000313" key="2">
    <source>
        <dbReference type="Proteomes" id="UP001281147"/>
    </source>
</evidence>
<sequence length="647" mass="70626">MSDAEHAPAGPAQTFIGKGLGWFLAIFIVAIILAAAIAGGDKKTTFGEGDFDLPSNATEGNSTSSVPNLLPKEADLKRTLIDTVGYQAEIPTHRHPKSTNWRIGHPCQDDRTRSPYLPFESEDSEGFAMASQIESSQQSSAAPLPREQIGPSPFFHTPPATEADALAILHLKRDSLLPITLRATADDGYAEGAVTNTRFGSFPHSTLIGLDWGSQVRASKVDTGTRGRKGKQKQQQGQNQDTAGNAATGSADGSTKKRKSEETSLTDDISEALTKKLKQLADGAQQVPTAVKAPIEAGSGFVHILPPTPESWTSSLDHRTQVVYTPDYSYILQRLRVRPGSTIIEAGAGSGSFTHAAARAVFNGYPDSTTSKKRKLGKVYSYEYHEPRVQTLRQELHDHGLDSIVELTHRDVCNEGFEVPEAPSPPKADAIFLDLPAPWLALKHLTRSNSGSPLNPSAAVHFCTFSPCIEQVISTVSFLRKNNWTEISMFEIQHKRLDVRRERVGLKEEGLRGVNAAAATVDEALQRLREVETKLSDFHANKDVANGRIEGKEKKIQSKAERLEKIRQDVESRKLYKEGNLVQRTEPEIKTHTSYLVFAVLPREWTEADEQACVENWPVGDVMAGKAENSGGKGGRQRSLSGGVSLI</sequence>
<dbReference type="Proteomes" id="UP001281147">
    <property type="component" value="Unassembled WGS sequence"/>
</dbReference>
<evidence type="ECO:0000313" key="1">
    <source>
        <dbReference type="EMBL" id="KAK3686999.1"/>
    </source>
</evidence>
<proteinExistence type="predicted"/>
<keyword evidence="1" id="KW-0808">Transferase</keyword>